<gene>
    <name evidence="2" type="ORF">EFY79_04320</name>
</gene>
<dbReference type="PANTHER" id="PTHR21015:SF22">
    <property type="entry name" value="GLYCOSYLTRANSFERASE"/>
    <property type="match status" value="1"/>
</dbReference>
<proteinExistence type="predicted"/>
<accession>A0A3M9NN15</accession>
<dbReference type="GO" id="GO:0016758">
    <property type="term" value="F:hexosyltransferase activity"/>
    <property type="evidence" value="ECO:0007669"/>
    <property type="project" value="InterPro"/>
</dbReference>
<dbReference type="AlphaFoldDB" id="A0A3M9NN15"/>
<sequence length="384" mass="44679">MKLFSPINIVNFLKKSENLYNPHQRPRVIVAPLDWGLGHTTRCIPIIRELIFLNCEVFIVADKASFLLLKKEFPFVQFLQFKGYEITYSQRKRFFSLKLFFQIPAVFYKVLIEKRWLTKVIKQYSIDAVISDNRFGMYSNKVPSFYITHQLFIKTGSRFSEKIGQKIHYYFIKKYSACWVPDRENDGLAGKLSHPKILPPKTKYIGPLSRFKPIAHSDYIYDLLVILSGPEPQRTIFEDLLFRQIVNLKGKIMFVRGLPAATEKPANFNRVTIENHIPSDELNQLLAESRLVVCRSGYTSVMDLSVLQKKAILVPTPGQTEQEYLAEYLLEKQYFYTESQKNFSIVDAITKATSFPFKKPVLQMDEYRKILAELVASLRAKMPK</sequence>
<dbReference type="Gene3D" id="3.40.50.2000">
    <property type="entry name" value="Glycogen Phosphorylase B"/>
    <property type="match status" value="1"/>
</dbReference>
<evidence type="ECO:0000313" key="2">
    <source>
        <dbReference type="EMBL" id="RNI38895.1"/>
    </source>
</evidence>
<dbReference type="Pfam" id="PF04101">
    <property type="entry name" value="Glyco_tran_28_C"/>
    <property type="match status" value="1"/>
</dbReference>
<dbReference type="InterPro" id="IPR007235">
    <property type="entry name" value="Glyco_trans_28_C"/>
</dbReference>
<organism evidence="2 3">
    <name type="scientific">Hanamia caeni</name>
    <dbReference type="NCBI Taxonomy" id="2294116"/>
    <lineage>
        <taxon>Bacteria</taxon>
        <taxon>Pseudomonadati</taxon>
        <taxon>Bacteroidota</taxon>
        <taxon>Chitinophagia</taxon>
        <taxon>Chitinophagales</taxon>
        <taxon>Chitinophagaceae</taxon>
        <taxon>Hanamia</taxon>
    </lineage>
</organism>
<dbReference type="PANTHER" id="PTHR21015">
    <property type="entry name" value="UDP-N-ACETYLGLUCOSAMINE--N-ACETYLMURAMYL-(PENTAPEPTIDE) PYROPHOSPHORYL-UNDECAPRENOL N-ACETYLGLUCOSAMINE TRANSFERASE 1"/>
    <property type="match status" value="1"/>
</dbReference>
<dbReference type="EMBL" id="RJJR01000002">
    <property type="protein sequence ID" value="RNI38895.1"/>
    <property type="molecule type" value="Genomic_DNA"/>
</dbReference>
<keyword evidence="3" id="KW-1185">Reference proteome</keyword>
<name>A0A3M9NN15_9BACT</name>
<keyword evidence="2" id="KW-0808">Transferase</keyword>
<dbReference type="Proteomes" id="UP000267223">
    <property type="component" value="Unassembled WGS sequence"/>
</dbReference>
<protein>
    <submittedName>
        <fullName evidence="2">Glycosyl transferase family 28</fullName>
    </submittedName>
</protein>
<evidence type="ECO:0000259" key="1">
    <source>
        <dbReference type="Pfam" id="PF04101"/>
    </source>
</evidence>
<evidence type="ECO:0000313" key="3">
    <source>
        <dbReference type="Proteomes" id="UP000267223"/>
    </source>
</evidence>
<comment type="caution">
    <text evidence="2">The sequence shown here is derived from an EMBL/GenBank/DDBJ whole genome shotgun (WGS) entry which is preliminary data.</text>
</comment>
<dbReference type="SUPFAM" id="SSF53756">
    <property type="entry name" value="UDP-Glycosyltransferase/glycogen phosphorylase"/>
    <property type="match status" value="1"/>
</dbReference>
<reference evidence="2 3" key="1">
    <citation type="submission" date="2018-11" db="EMBL/GenBank/DDBJ databases">
        <title>Draft genome sequence of Ferruginibacter sp. BO-59.</title>
        <authorList>
            <person name="Im W.T."/>
        </authorList>
    </citation>
    <scope>NUCLEOTIDE SEQUENCE [LARGE SCALE GENOMIC DNA]</scope>
    <source>
        <strain evidence="2 3">BO-59</strain>
    </source>
</reference>
<feature type="domain" description="Glycosyl transferase family 28 C-terminal" evidence="1">
    <location>
        <begin position="279"/>
        <end position="352"/>
    </location>
</feature>